<gene>
    <name evidence="1" type="ORF">HUG10_14620</name>
</gene>
<protein>
    <submittedName>
        <fullName evidence="1">Uncharacterized protein</fullName>
    </submittedName>
</protein>
<dbReference type="KEGG" id="halg:HUG10_14620"/>
<dbReference type="EMBL" id="CP058529">
    <property type="protein sequence ID" value="QLG28698.1"/>
    <property type="molecule type" value="Genomic_DNA"/>
</dbReference>
<reference evidence="1 2" key="1">
    <citation type="submission" date="2020-07" db="EMBL/GenBank/DDBJ databases">
        <title>Gai3-2, isolated from salt lake.</title>
        <authorList>
            <person name="Cui H."/>
            <person name="Shi X."/>
        </authorList>
    </citation>
    <scope>NUCLEOTIDE SEQUENCE [LARGE SCALE GENOMIC DNA]</scope>
    <source>
        <strain evidence="1 2">Gai3-2</strain>
    </source>
</reference>
<evidence type="ECO:0000313" key="2">
    <source>
        <dbReference type="Proteomes" id="UP000509750"/>
    </source>
</evidence>
<dbReference type="GeneID" id="56030091"/>
<name>A0A7D5KXT3_9EURY</name>
<dbReference type="Proteomes" id="UP000509750">
    <property type="component" value="Chromosome"/>
</dbReference>
<keyword evidence="2" id="KW-1185">Reference proteome</keyword>
<organism evidence="1 2">
    <name type="scientific">Halorarum halophilum</name>
    <dbReference type="NCBI Taxonomy" id="2743090"/>
    <lineage>
        <taxon>Archaea</taxon>
        <taxon>Methanobacteriati</taxon>
        <taxon>Methanobacteriota</taxon>
        <taxon>Stenosarchaea group</taxon>
        <taxon>Halobacteria</taxon>
        <taxon>Halobacteriales</taxon>
        <taxon>Haloferacaceae</taxon>
        <taxon>Halorarum</taxon>
    </lineage>
</organism>
<dbReference type="RefSeq" id="WP_179170272.1">
    <property type="nucleotide sequence ID" value="NZ_CP058529.1"/>
</dbReference>
<sequence>MDGITTRDPDAVEALDPAIAFYTVKRVDGETVAPRADAVNSIACFGDSGTGTDDPDRLAVDGVGEPATATRPGFDWDWVCPTDDAYRDRLLDCIDDCVAASPDVRLMTVGFPGEAFCQCEQCDRSFKESEYGDRVDWRAAVVTEFVESVAQRVPGNLTLTAHPDPYPGSLMRRRGVDLGALDDVVDEVLVPLCDPSYETTYWLETIARGFAAAVESRLTVQLSVPSDRSRLDAAGRAVTPHADQVIVGGSRETLRDEDFPAVQTF</sequence>
<dbReference type="AlphaFoldDB" id="A0A7D5KXT3"/>
<evidence type="ECO:0000313" key="1">
    <source>
        <dbReference type="EMBL" id="QLG28698.1"/>
    </source>
</evidence>
<accession>A0A7D5KXT3</accession>
<proteinExistence type="predicted"/>
<dbReference type="OrthoDB" id="378035at2157"/>